<comment type="caution">
    <text evidence="1">The sequence shown here is derived from an EMBL/GenBank/DDBJ whole genome shotgun (WGS) entry which is preliminary data.</text>
</comment>
<dbReference type="InterPro" id="IPR013381">
    <property type="entry name" value="CRISPR-assoc_prot_Cse1"/>
</dbReference>
<keyword evidence="2" id="KW-1185">Reference proteome</keyword>
<dbReference type="AlphaFoldDB" id="A0A317N067"/>
<dbReference type="OrthoDB" id="5392377at2"/>
<dbReference type="Gene3D" id="1.10.132.100">
    <property type="match status" value="1"/>
</dbReference>
<dbReference type="Pfam" id="PF09481">
    <property type="entry name" value="CRISPR_Cse1"/>
    <property type="match status" value="1"/>
</dbReference>
<proteinExistence type="predicted"/>
<evidence type="ECO:0000313" key="2">
    <source>
        <dbReference type="Proteomes" id="UP000246569"/>
    </source>
</evidence>
<reference evidence="1 2" key="1">
    <citation type="submission" date="2018-05" db="EMBL/GenBank/DDBJ databases">
        <title>Genomic Encyclopedia of Type Strains, Phase IV (KMG-IV): sequencing the most valuable type-strain genomes for metagenomic binning, comparative biology and taxonomic classification.</title>
        <authorList>
            <person name="Goeker M."/>
        </authorList>
    </citation>
    <scope>NUCLEOTIDE SEQUENCE [LARGE SCALE GENOMIC DNA]</scope>
    <source>
        <strain evidence="1 2">DSM 23606</strain>
    </source>
</reference>
<dbReference type="CDD" id="cd09729">
    <property type="entry name" value="Cse1_I-E"/>
    <property type="match status" value="1"/>
</dbReference>
<dbReference type="Proteomes" id="UP000246569">
    <property type="component" value="Unassembled WGS sequence"/>
</dbReference>
<sequence length="550" mass="60834">MNLIEAAWIPVRRHGGGRALVAPWQLAELDDPVVAIDSGRADFDAALFQFLVGLLQTLYAPDDEYEWAERLQPPPVEALRALLAPLAATFALDGDGPRFMQDFDARLGPADNDIDSLLIEAPGGQTLRNNADHFVHGGQVNALCPACAAQALFTLQTNAPAGGAGIRTSLRGGGPLTTLLLFDPHARRDGQPLLLWHELWLNVLTKRRFLGDWRGGDDARAWFPWLSPTRTSEQNQQITAADAHPALVYWATPRRIRFDWDDTVAGRCDLCGAEAERLLQRYASRPRGANYTVWLHPLSPYYRPKASATEWLPQHPQPGGIGYRHWPALLYGDAAQTVRPATVISAELNRSRLQALDPACWDAARPLRLWANGYDMDNMKARCWYEARMPVFAPGDVEAQSVLRDLAAHCVEAAGLARSYLASAVRAAWFERPADAKGDFGFLDRAFWDATEPGFFALIESLSALPLHQDSSDAQRRTARETWLQQLRTTAQQLFERWADGGGFDARKPERLAAAQGQLRGQLYGPKLQTALGLSVAAKSPKAGRKERKA</sequence>
<name>A0A317N067_9GAMM</name>
<dbReference type="RefSeq" id="WP_110016560.1">
    <property type="nucleotide sequence ID" value="NZ_QGTJ01000001.1"/>
</dbReference>
<accession>A0A317N067</accession>
<protein>
    <submittedName>
        <fullName evidence="1">CRISPR system Cascade subunit CasA</fullName>
    </submittedName>
</protein>
<dbReference type="NCBIfam" id="TIGR02547">
    <property type="entry name" value="casA_cse1"/>
    <property type="match status" value="1"/>
</dbReference>
<evidence type="ECO:0000313" key="1">
    <source>
        <dbReference type="EMBL" id="PWV65554.1"/>
    </source>
</evidence>
<organism evidence="1 2">
    <name type="scientific">Plasticicumulans acidivorans</name>
    <dbReference type="NCBI Taxonomy" id="886464"/>
    <lineage>
        <taxon>Bacteria</taxon>
        <taxon>Pseudomonadati</taxon>
        <taxon>Pseudomonadota</taxon>
        <taxon>Gammaproteobacteria</taxon>
        <taxon>Candidatus Competibacteraceae</taxon>
        <taxon>Plasticicumulans</taxon>
    </lineage>
</organism>
<gene>
    <name evidence="1" type="ORF">C7443_10137</name>
</gene>
<dbReference type="EMBL" id="QGTJ01000001">
    <property type="protein sequence ID" value="PWV65554.1"/>
    <property type="molecule type" value="Genomic_DNA"/>
</dbReference>